<evidence type="ECO:0000313" key="2">
    <source>
        <dbReference type="Proteomes" id="UP001244207"/>
    </source>
</evidence>
<dbReference type="Proteomes" id="UP001244207">
    <property type="component" value="Unassembled WGS sequence"/>
</dbReference>
<dbReference type="AlphaFoldDB" id="A0AAD8UGY1"/>
<dbReference type="GeneID" id="85399059"/>
<gene>
    <name evidence="1" type="ORF">BDZ83DRAFT_760260</name>
</gene>
<sequence>EHAKDDLRRCVDALFITNPDIDKQEILDSTGGLVEGTCEWIRSEDKCRTWLESEESELLCIFGGPGEDDALHFPYWRVSGSHAIFVRKSCVPLLRSPRSKKYGEISPTNLASRHFIRNSALAKHAAKCMMATGKMEYALGSLGTLWQIFAHTLKDPDLDPLYCALDGLDECPEGDKKWLVGKIQTLFENRSGACHQSPNISKIVTLSGGIGGVRGSHYLNLDQCSGRALRALYPGLNYGPRCPGERQDDVWLVIKARLGTHAKAAFMLDEIASKKSKSEMWKTLEKAPRGLHPVYSRLLSQIDDESRIEIAEIVRWMAQAQEPLTTRQLSNALYPDTKHRKEADEAFGRIRDLDWNDWDGRPRNKNNNYVVLYHRSIADYLLEINVHDADLDPKIKTFHITPEKTHYKIAKRCLDDLHARFEHLEDIYYRSELNWKLEADRPGFAVWFKYARSHWPTHARLCGE</sequence>
<accession>A0AAD8UGY1</accession>
<evidence type="ECO:0000313" key="1">
    <source>
        <dbReference type="EMBL" id="KAK1718129.1"/>
    </source>
</evidence>
<proteinExistence type="predicted"/>
<name>A0AAD8UGY1_GLOAC</name>
<feature type="non-terminal residue" evidence="1">
    <location>
        <position position="464"/>
    </location>
</feature>
<dbReference type="EMBL" id="JAHMHS010000103">
    <property type="protein sequence ID" value="KAK1718129.1"/>
    <property type="molecule type" value="Genomic_DNA"/>
</dbReference>
<dbReference type="RefSeq" id="XP_060361129.1">
    <property type="nucleotide sequence ID" value="XM_060515161.1"/>
</dbReference>
<dbReference type="PANTHER" id="PTHR10039:SF16">
    <property type="entry name" value="GPI INOSITOL-DEACYLASE"/>
    <property type="match status" value="1"/>
</dbReference>
<reference evidence="1" key="1">
    <citation type="submission" date="2021-12" db="EMBL/GenBank/DDBJ databases">
        <title>Comparative genomics, transcriptomics and evolutionary studies reveal genomic signatures of adaptation to plant cell wall in hemibiotrophic fungi.</title>
        <authorList>
            <consortium name="DOE Joint Genome Institute"/>
            <person name="Baroncelli R."/>
            <person name="Diaz J.F."/>
            <person name="Benocci T."/>
            <person name="Peng M."/>
            <person name="Battaglia E."/>
            <person name="Haridas S."/>
            <person name="Andreopoulos W."/>
            <person name="Labutti K."/>
            <person name="Pangilinan J."/>
            <person name="Floch G.L."/>
            <person name="Makela M.R."/>
            <person name="Henrissat B."/>
            <person name="Grigoriev I.V."/>
            <person name="Crouch J.A."/>
            <person name="De Vries R.P."/>
            <person name="Sukno S.A."/>
            <person name="Thon M.R."/>
        </authorList>
    </citation>
    <scope>NUCLEOTIDE SEQUENCE</scope>
    <source>
        <strain evidence="1">CBS 112980</strain>
    </source>
</reference>
<dbReference type="PANTHER" id="PTHR10039">
    <property type="entry name" value="AMELOGENIN"/>
    <property type="match status" value="1"/>
</dbReference>
<keyword evidence="2" id="KW-1185">Reference proteome</keyword>
<organism evidence="1 2">
    <name type="scientific">Glomerella acutata</name>
    <name type="common">Colletotrichum acutatum</name>
    <dbReference type="NCBI Taxonomy" id="27357"/>
    <lineage>
        <taxon>Eukaryota</taxon>
        <taxon>Fungi</taxon>
        <taxon>Dikarya</taxon>
        <taxon>Ascomycota</taxon>
        <taxon>Pezizomycotina</taxon>
        <taxon>Sordariomycetes</taxon>
        <taxon>Hypocreomycetidae</taxon>
        <taxon>Glomerellales</taxon>
        <taxon>Glomerellaceae</taxon>
        <taxon>Colletotrichum</taxon>
        <taxon>Colletotrichum acutatum species complex</taxon>
    </lineage>
</organism>
<feature type="non-terminal residue" evidence="1">
    <location>
        <position position="1"/>
    </location>
</feature>
<protein>
    <submittedName>
        <fullName evidence="1">Uncharacterized protein</fullName>
    </submittedName>
</protein>
<comment type="caution">
    <text evidence="1">The sequence shown here is derived from an EMBL/GenBank/DDBJ whole genome shotgun (WGS) entry which is preliminary data.</text>
</comment>